<evidence type="ECO:0000256" key="1">
    <source>
        <dbReference type="SAM" id="Phobius"/>
    </source>
</evidence>
<evidence type="ECO:0000313" key="4">
    <source>
        <dbReference type="EMBL" id="SHG50957.1"/>
    </source>
</evidence>
<dbReference type="EMBL" id="FQWD01000003">
    <property type="protein sequence ID" value="SHG50957.1"/>
    <property type="molecule type" value="Genomic_DNA"/>
</dbReference>
<proteinExistence type="predicted"/>
<evidence type="ECO:0000313" key="5">
    <source>
        <dbReference type="Proteomes" id="UP000184520"/>
    </source>
</evidence>
<dbReference type="AlphaFoldDB" id="A0A1M5KDX4"/>
<dbReference type="PANTHER" id="PTHR24260:SF136">
    <property type="entry name" value="GH08193P-RELATED"/>
    <property type="match status" value="1"/>
</dbReference>
<dbReference type="InterPro" id="IPR051333">
    <property type="entry name" value="CLIP_Serine_Protease"/>
</dbReference>
<dbReference type="PROSITE" id="PS50240">
    <property type="entry name" value="TRYPSIN_DOM"/>
    <property type="match status" value="1"/>
</dbReference>
<feature type="chain" id="PRO_5012838665" evidence="2">
    <location>
        <begin position="25"/>
        <end position="395"/>
    </location>
</feature>
<dbReference type="InterPro" id="IPR009003">
    <property type="entry name" value="Peptidase_S1_PA"/>
</dbReference>
<evidence type="ECO:0000259" key="3">
    <source>
        <dbReference type="PROSITE" id="PS50240"/>
    </source>
</evidence>
<dbReference type="RefSeq" id="WP_073322744.1">
    <property type="nucleotide sequence ID" value="NZ_FQWD01000003.1"/>
</dbReference>
<feature type="transmembrane region" description="Helical" evidence="1">
    <location>
        <begin position="363"/>
        <end position="388"/>
    </location>
</feature>
<name>A0A1M5KDX4_9ALTE</name>
<dbReference type="PROSITE" id="PS00134">
    <property type="entry name" value="TRYPSIN_HIS"/>
    <property type="match status" value="1"/>
</dbReference>
<evidence type="ECO:0000256" key="2">
    <source>
        <dbReference type="SAM" id="SignalP"/>
    </source>
</evidence>
<dbReference type="PANTHER" id="PTHR24260">
    <property type="match status" value="1"/>
</dbReference>
<organism evidence="4 5">
    <name type="scientific">Marisediminitalea aggregata</name>
    <dbReference type="NCBI Taxonomy" id="634436"/>
    <lineage>
        <taxon>Bacteria</taxon>
        <taxon>Pseudomonadati</taxon>
        <taxon>Pseudomonadota</taxon>
        <taxon>Gammaproteobacteria</taxon>
        <taxon>Alteromonadales</taxon>
        <taxon>Alteromonadaceae</taxon>
        <taxon>Marisediminitalea</taxon>
    </lineage>
</organism>
<dbReference type="InterPro" id="IPR043504">
    <property type="entry name" value="Peptidase_S1_PA_chymotrypsin"/>
</dbReference>
<dbReference type="STRING" id="634436.SAMN05216361_2468"/>
<keyword evidence="5" id="KW-1185">Reference proteome</keyword>
<reference evidence="5" key="1">
    <citation type="submission" date="2016-11" db="EMBL/GenBank/DDBJ databases">
        <authorList>
            <person name="Varghese N."/>
            <person name="Submissions S."/>
        </authorList>
    </citation>
    <scope>NUCLEOTIDE SEQUENCE [LARGE SCALE GENOMIC DNA]</scope>
    <source>
        <strain evidence="5">CGMCC 1.8995</strain>
    </source>
</reference>
<keyword evidence="1" id="KW-1133">Transmembrane helix</keyword>
<feature type="signal peptide" evidence="2">
    <location>
        <begin position="1"/>
        <end position="24"/>
    </location>
</feature>
<dbReference type="GO" id="GO:0004252">
    <property type="term" value="F:serine-type endopeptidase activity"/>
    <property type="evidence" value="ECO:0007669"/>
    <property type="project" value="InterPro"/>
</dbReference>
<keyword evidence="1" id="KW-0472">Membrane</keyword>
<dbReference type="SUPFAM" id="SSF50494">
    <property type="entry name" value="Trypsin-like serine proteases"/>
    <property type="match status" value="1"/>
</dbReference>
<dbReference type="Gene3D" id="2.40.10.10">
    <property type="entry name" value="Trypsin-like serine proteases"/>
    <property type="match status" value="1"/>
</dbReference>
<dbReference type="InterPro" id="IPR018114">
    <property type="entry name" value="TRYPSIN_HIS"/>
</dbReference>
<dbReference type="SMART" id="SM00020">
    <property type="entry name" value="Tryp_SPc"/>
    <property type="match status" value="1"/>
</dbReference>
<accession>A0A1M5KDX4</accession>
<keyword evidence="2" id="KW-0732">Signal</keyword>
<dbReference type="InterPro" id="IPR001254">
    <property type="entry name" value="Trypsin_dom"/>
</dbReference>
<dbReference type="GO" id="GO:0006508">
    <property type="term" value="P:proteolysis"/>
    <property type="evidence" value="ECO:0007669"/>
    <property type="project" value="InterPro"/>
</dbReference>
<feature type="domain" description="Peptidase S1" evidence="3">
    <location>
        <begin position="40"/>
        <end position="365"/>
    </location>
</feature>
<dbReference type="Proteomes" id="UP000184520">
    <property type="component" value="Unassembled WGS sequence"/>
</dbReference>
<sequence length="395" mass="41612">MKKYNNTLATLAVAAIAVTAPAVADQSLINATGATPTPYITAGNGAGSTDWAAVLAPRIDANVTSSRYTGVVAINPVIDNASFVCTGTAISRRHILTAAHCVDATDQGDAMQLYRPENRINIAFNNDGAYYESGNVMQARSVVIHPDYDGFNVCPDGSAGCVNDDVAIITLYDDIPENVEIYDMYTGSVAATGAGADGDIFNMVGYGTRGDGFYGYYNQYDDPSVSGDIGELGYATFDEKLTGQNIVDFIEGDDESGFGAPAEVWYADFDGYDALFDETINTFCDVDLGVGSICSTSLDESVEANIGGGDSGGPSFIYDALNDKYWLAAINTFGINLGWAPGAFGDLFGGILLESYMGWINGYVAASLAAPTPPALTLMLLGVVAIFARRKMIKA</sequence>
<protein>
    <submittedName>
        <fullName evidence="4">Trypsin</fullName>
    </submittedName>
</protein>
<keyword evidence="1" id="KW-0812">Transmembrane</keyword>
<dbReference type="Pfam" id="PF00089">
    <property type="entry name" value="Trypsin"/>
    <property type="match status" value="1"/>
</dbReference>
<dbReference type="OrthoDB" id="9813836at2"/>
<gene>
    <name evidence="4" type="ORF">SAMN05216361_2468</name>
</gene>